<name>X0UGD7_9ZZZZ</name>
<evidence type="ECO:0000313" key="1">
    <source>
        <dbReference type="EMBL" id="GAG04809.1"/>
    </source>
</evidence>
<gene>
    <name evidence="1" type="ORF">S01H1_34586</name>
</gene>
<organism evidence="1">
    <name type="scientific">marine sediment metagenome</name>
    <dbReference type="NCBI Taxonomy" id="412755"/>
    <lineage>
        <taxon>unclassified sequences</taxon>
        <taxon>metagenomes</taxon>
        <taxon>ecological metagenomes</taxon>
    </lineage>
</organism>
<proteinExistence type="predicted"/>
<protein>
    <submittedName>
        <fullName evidence="1">Uncharacterized protein</fullName>
    </submittedName>
</protein>
<feature type="non-terminal residue" evidence="1">
    <location>
        <position position="39"/>
    </location>
</feature>
<dbReference type="EMBL" id="BARS01021541">
    <property type="protein sequence ID" value="GAG04809.1"/>
    <property type="molecule type" value="Genomic_DNA"/>
</dbReference>
<accession>X0UGD7</accession>
<sequence>MFTKIKKRMALTVTVTLLLLISCPALAQQRGPTTAWIPD</sequence>
<dbReference type="PROSITE" id="PS51257">
    <property type="entry name" value="PROKAR_LIPOPROTEIN"/>
    <property type="match status" value="1"/>
</dbReference>
<reference evidence="1" key="1">
    <citation type="journal article" date="2014" name="Front. Microbiol.">
        <title>High frequency of phylogenetically diverse reductive dehalogenase-homologous genes in deep subseafloor sedimentary metagenomes.</title>
        <authorList>
            <person name="Kawai M."/>
            <person name="Futagami T."/>
            <person name="Toyoda A."/>
            <person name="Takaki Y."/>
            <person name="Nishi S."/>
            <person name="Hori S."/>
            <person name="Arai W."/>
            <person name="Tsubouchi T."/>
            <person name="Morono Y."/>
            <person name="Uchiyama I."/>
            <person name="Ito T."/>
            <person name="Fujiyama A."/>
            <person name="Inagaki F."/>
            <person name="Takami H."/>
        </authorList>
    </citation>
    <scope>NUCLEOTIDE SEQUENCE</scope>
    <source>
        <strain evidence="1">Expedition CK06-06</strain>
    </source>
</reference>
<comment type="caution">
    <text evidence="1">The sequence shown here is derived from an EMBL/GenBank/DDBJ whole genome shotgun (WGS) entry which is preliminary data.</text>
</comment>
<dbReference type="AlphaFoldDB" id="X0UGD7"/>